<evidence type="ECO:0000256" key="3">
    <source>
        <dbReference type="ARBA" id="ARBA00022692"/>
    </source>
</evidence>
<dbReference type="Proteomes" id="UP000717835">
    <property type="component" value="Unassembled WGS sequence"/>
</dbReference>
<organism evidence="9 10">
    <name type="scientific">Mediterranea massiliensis</name>
    <dbReference type="NCBI Taxonomy" id="1841865"/>
    <lineage>
        <taxon>Bacteria</taxon>
        <taxon>Pseudomonadati</taxon>
        <taxon>Bacteroidota</taxon>
        <taxon>Bacteroidia</taxon>
        <taxon>Bacteroidales</taxon>
        <taxon>Bacteroidaceae</taxon>
        <taxon>Mediterranea</taxon>
    </lineage>
</organism>
<feature type="domain" description="Polysaccharide chain length determinant N-terminal" evidence="7">
    <location>
        <begin position="18"/>
        <end position="79"/>
    </location>
</feature>
<keyword evidence="3 6" id="KW-0812">Transmembrane</keyword>
<reference evidence="9" key="1">
    <citation type="journal article" date="2021" name="PeerJ">
        <title>Extensive microbial diversity within the chicken gut microbiome revealed by metagenomics and culture.</title>
        <authorList>
            <person name="Gilroy R."/>
            <person name="Ravi A."/>
            <person name="Getino M."/>
            <person name="Pursley I."/>
            <person name="Horton D.L."/>
            <person name="Alikhan N.F."/>
            <person name="Baker D."/>
            <person name="Gharbi K."/>
            <person name="Hall N."/>
            <person name="Watson M."/>
            <person name="Adriaenssens E.M."/>
            <person name="Foster-Nyarko E."/>
            <person name="Jarju S."/>
            <person name="Secka A."/>
            <person name="Antonio M."/>
            <person name="Oren A."/>
            <person name="Chaudhuri R.R."/>
            <person name="La Ragione R."/>
            <person name="Hildebrand F."/>
            <person name="Pallen M.J."/>
        </authorList>
    </citation>
    <scope>NUCLEOTIDE SEQUENCE</scope>
    <source>
        <strain evidence="9">CHK55-1828</strain>
    </source>
</reference>
<proteinExistence type="predicted"/>
<dbReference type="EMBL" id="DYVX01000056">
    <property type="protein sequence ID" value="HJF92152.1"/>
    <property type="molecule type" value="Genomic_DNA"/>
</dbReference>
<evidence type="ECO:0000256" key="2">
    <source>
        <dbReference type="ARBA" id="ARBA00022475"/>
    </source>
</evidence>
<evidence type="ECO:0000313" key="9">
    <source>
        <dbReference type="EMBL" id="HJF92152.1"/>
    </source>
</evidence>
<accession>A0A921HYQ3</accession>
<comment type="subcellular location">
    <subcellularLocation>
        <location evidence="1">Cell membrane</location>
        <topology evidence="1">Multi-pass membrane protein</topology>
    </subcellularLocation>
</comment>
<evidence type="ECO:0000259" key="8">
    <source>
        <dbReference type="Pfam" id="PF13807"/>
    </source>
</evidence>
<feature type="domain" description="Tyrosine-protein kinase G-rich" evidence="8">
    <location>
        <begin position="281"/>
        <end position="358"/>
    </location>
</feature>
<keyword evidence="5 6" id="KW-0472">Membrane</keyword>
<feature type="transmembrane region" description="Helical" evidence="6">
    <location>
        <begin position="338"/>
        <end position="358"/>
    </location>
</feature>
<dbReference type="RefSeq" id="WP_022021010.1">
    <property type="nucleotide sequence ID" value="NZ_CALUIP010000026.1"/>
</dbReference>
<keyword evidence="4 6" id="KW-1133">Transmembrane helix</keyword>
<evidence type="ECO:0000256" key="5">
    <source>
        <dbReference type="ARBA" id="ARBA00023136"/>
    </source>
</evidence>
<dbReference type="Pfam" id="PF13807">
    <property type="entry name" value="GNVR"/>
    <property type="match status" value="1"/>
</dbReference>
<reference evidence="9" key="2">
    <citation type="submission" date="2021-09" db="EMBL/GenBank/DDBJ databases">
        <authorList>
            <person name="Gilroy R."/>
        </authorList>
    </citation>
    <scope>NUCLEOTIDE SEQUENCE</scope>
    <source>
        <strain evidence="9">CHK55-1828</strain>
    </source>
</reference>
<dbReference type="AlphaFoldDB" id="A0A921HYQ3"/>
<protein>
    <submittedName>
        <fullName evidence="9">Chain-length determining protein</fullName>
    </submittedName>
</protein>
<dbReference type="Pfam" id="PF02706">
    <property type="entry name" value="Wzz"/>
    <property type="match status" value="1"/>
</dbReference>
<evidence type="ECO:0000313" key="10">
    <source>
        <dbReference type="Proteomes" id="UP000717835"/>
    </source>
</evidence>
<dbReference type="PANTHER" id="PTHR32309">
    <property type="entry name" value="TYROSINE-PROTEIN KINASE"/>
    <property type="match status" value="1"/>
</dbReference>
<evidence type="ECO:0000256" key="6">
    <source>
        <dbReference type="SAM" id="Phobius"/>
    </source>
</evidence>
<evidence type="ECO:0000256" key="4">
    <source>
        <dbReference type="ARBA" id="ARBA00022989"/>
    </source>
</evidence>
<dbReference type="GO" id="GO:0005886">
    <property type="term" value="C:plasma membrane"/>
    <property type="evidence" value="ECO:0007669"/>
    <property type="project" value="UniProtKB-SubCell"/>
</dbReference>
<dbReference type="InterPro" id="IPR003856">
    <property type="entry name" value="LPS_length_determ_N"/>
</dbReference>
<evidence type="ECO:0000259" key="7">
    <source>
        <dbReference type="Pfam" id="PF02706"/>
    </source>
</evidence>
<dbReference type="InterPro" id="IPR050445">
    <property type="entry name" value="Bact_polysacc_biosynth/exp"/>
</dbReference>
<dbReference type="PANTHER" id="PTHR32309:SF13">
    <property type="entry name" value="FERRIC ENTEROBACTIN TRANSPORT PROTEIN FEPE"/>
    <property type="match status" value="1"/>
</dbReference>
<sequence>MEQNTKVSLSKKEETQGFDLLELLLRVWTERKLVLKCCGIAVVLGLIVGFSTPKEYTTTVTLAPEFNSSGASMSGLSSLASLAGINLRQGTSRDALYPTLYPDIVSSVPFATELFPVPVESLDGQLKISLFEYLKEHQRTPWWGAVTGFPSRIIGWVTSLFKEDKEDEQSDESKVNPFHLTRAEAGVVSALSNRIAVAVDKKTYVVTINVTMQDPLIAATVTDTVLVRLQNYITNYRTSKARGDLKFTQKLYEEAQADYNKALQAYADFVDMNQNLSLRSVQTRQIRLQNEMNLAYEVYTQTAQQLQLAKAKVQESTPAYTVVQTATVPLRPSGPSKLIILIGFLFLAGMVSVGWILFGRAMVGFLRLNGGNAHND</sequence>
<dbReference type="GO" id="GO:0004713">
    <property type="term" value="F:protein tyrosine kinase activity"/>
    <property type="evidence" value="ECO:0007669"/>
    <property type="project" value="TreeGrafter"/>
</dbReference>
<dbReference type="InterPro" id="IPR032807">
    <property type="entry name" value="GNVR"/>
</dbReference>
<name>A0A921HYQ3_9BACT</name>
<gene>
    <name evidence="9" type="ORF">K8W02_07185</name>
</gene>
<comment type="caution">
    <text evidence="9">The sequence shown here is derived from an EMBL/GenBank/DDBJ whole genome shotgun (WGS) entry which is preliminary data.</text>
</comment>
<evidence type="ECO:0000256" key="1">
    <source>
        <dbReference type="ARBA" id="ARBA00004651"/>
    </source>
</evidence>
<keyword evidence="2" id="KW-1003">Cell membrane</keyword>